<keyword evidence="4" id="KW-1185">Reference proteome</keyword>
<evidence type="ECO:0000256" key="1">
    <source>
        <dbReference type="SAM" id="Coils"/>
    </source>
</evidence>
<reference evidence="3 4" key="1">
    <citation type="submission" date="2019-06" db="EMBL/GenBank/DDBJ databases">
        <authorList>
            <person name="Li M."/>
        </authorList>
    </citation>
    <scope>NUCLEOTIDE SEQUENCE [LARGE SCALE GENOMIC DNA]</scope>
    <source>
        <strain evidence="3 4">BGMRC6574</strain>
    </source>
</reference>
<keyword evidence="2" id="KW-0472">Membrane</keyword>
<gene>
    <name evidence="3" type="ORF">FJU11_03405</name>
</gene>
<comment type="caution">
    <text evidence="3">The sequence shown here is derived from an EMBL/GenBank/DDBJ whole genome shotgun (WGS) entry which is preliminary data.</text>
</comment>
<feature type="coiled-coil region" evidence="1">
    <location>
        <begin position="4"/>
        <end position="31"/>
    </location>
</feature>
<dbReference type="AlphaFoldDB" id="A0A506UCD5"/>
<keyword evidence="2" id="KW-1133">Transmembrane helix</keyword>
<evidence type="ECO:0000313" key="3">
    <source>
        <dbReference type="EMBL" id="TPW31258.1"/>
    </source>
</evidence>
<evidence type="ECO:0000313" key="4">
    <source>
        <dbReference type="Proteomes" id="UP000320314"/>
    </source>
</evidence>
<dbReference type="RefSeq" id="WP_141165620.1">
    <property type="nucleotide sequence ID" value="NZ_VHLH01000004.1"/>
</dbReference>
<sequence>MTNHPEIDRAITALERQIHELRREAARVSNSVPSGRMALDFLGNRSRDLYDGTFRGLRRAERYAKREGNYLAGVTRENPVAVSTATIAAVGLIGAGLWYLMKSEK</sequence>
<feature type="transmembrane region" description="Helical" evidence="2">
    <location>
        <begin position="80"/>
        <end position="100"/>
    </location>
</feature>
<evidence type="ECO:0000256" key="2">
    <source>
        <dbReference type="SAM" id="Phobius"/>
    </source>
</evidence>
<protein>
    <submittedName>
        <fullName evidence="3">Uncharacterized protein</fullName>
    </submittedName>
</protein>
<dbReference type="Proteomes" id="UP000320314">
    <property type="component" value="Unassembled WGS sequence"/>
</dbReference>
<keyword evidence="2" id="KW-0812">Transmembrane</keyword>
<organism evidence="3 4">
    <name type="scientific">Pararhizobium mangrovi</name>
    <dbReference type="NCBI Taxonomy" id="2590452"/>
    <lineage>
        <taxon>Bacteria</taxon>
        <taxon>Pseudomonadati</taxon>
        <taxon>Pseudomonadota</taxon>
        <taxon>Alphaproteobacteria</taxon>
        <taxon>Hyphomicrobiales</taxon>
        <taxon>Rhizobiaceae</taxon>
        <taxon>Rhizobium/Agrobacterium group</taxon>
        <taxon>Pararhizobium</taxon>
    </lineage>
</organism>
<keyword evidence="1" id="KW-0175">Coiled coil</keyword>
<name>A0A506UCD5_9HYPH</name>
<dbReference type="EMBL" id="VHLH01000004">
    <property type="protein sequence ID" value="TPW31258.1"/>
    <property type="molecule type" value="Genomic_DNA"/>
</dbReference>
<accession>A0A506UCD5</accession>
<proteinExistence type="predicted"/>